<comment type="caution">
    <text evidence="2">The sequence shown here is derived from an EMBL/GenBank/DDBJ whole genome shotgun (WGS) entry which is preliminary data.</text>
</comment>
<dbReference type="SMART" id="SM00645">
    <property type="entry name" value="Pept_C1"/>
    <property type="match status" value="1"/>
</dbReference>
<sequence>MRSSIVLMLIAWLAGYNGLAQGLVLDDAAYARAPRRVYDSLGAKEGNALRNKFKVDLKPYCPTVRDQGKISSCVGWSVGYAAMTIEKAIAHRWSGKRSQIDAEAYSAMFLYNQIKLGACDYGAELHQALTFVQQKGNVLYRDFVVSNACDSIPAIALRNKASLNRIQRFAALFTPDAAAETKIDRVKLALAGNKPVVVGMVVLENFLTLKSSDPVWYPGIGKTNVFGGHAMVVIGYDDSRKAFEVMNSWGTGWANGGFAWIRYDDFASYCKYAYQFVLAHGDQHYLEGNLQVLRPVLKIIGEEDVSATFAPVAFTYANDRFRVRHGGSLPLEFQLVAEGLLPDSYVYVVSLDRDLQPAVHWPRDERLNRQFAEEYNSAVITTVQPRIVLPGKYNVFSLSEPGTEYLWVLHAHQAIKDLPARLEQFASLRGDVNARVQKVFGGQLVRGCEAAYAGDRIHYFAPSQGKGVVSVLLEFDVKK</sequence>
<proteinExistence type="predicted"/>
<dbReference type="Proteomes" id="UP001319180">
    <property type="component" value="Unassembled WGS sequence"/>
</dbReference>
<name>A0AAP2DDV3_9BACT</name>
<dbReference type="GO" id="GO:0006508">
    <property type="term" value="P:proteolysis"/>
    <property type="evidence" value="ECO:0007669"/>
    <property type="project" value="InterPro"/>
</dbReference>
<evidence type="ECO:0000313" key="2">
    <source>
        <dbReference type="EMBL" id="MBT1687582.1"/>
    </source>
</evidence>
<dbReference type="CDD" id="cd02619">
    <property type="entry name" value="Peptidase_C1"/>
    <property type="match status" value="1"/>
</dbReference>
<evidence type="ECO:0000259" key="1">
    <source>
        <dbReference type="SMART" id="SM00645"/>
    </source>
</evidence>
<reference evidence="2 3" key="1">
    <citation type="submission" date="2021-05" db="EMBL/GenBank/DDBJ databases">
        <title>A Polyphasic approach of four new species of the genus Ohtaekwangia: Ohtaekwangia histidinii sp. nov., Ohtaekwangia cretensis sp. nov., Ohtaekwangia indiensis sp. nov., Ohtaekwangia reichenbachii sp. nov. from diverse environment.</title>
        <authorList>
            <person name="Octaviana S."/>
        </authorList>
    </citation>
    <scope>NUCLEOTIDE SEQUENCE [LARGE SCALE GENOMIC DNA]</scope>
    <source>
        <strain evidence="2 3">PWU37</strain>
    </source>
</reference>
<dbReference type="InterPro" id="IPR000668">
    <property type="entry name" value="Peptidase_C1A_C"/>
</dbReference>
<dbReference type="Gene3D" id="3.90.70.10">
    <property type="entry name" value="Cysteine proteinases"/>
    <property type="match status" value="1"/>
</dbReference>
<dbReference type="InterPro" id="IPR038765">
    <property type="entry name" value="Papain-like_cys_pep_sf"/>
</dbReference>
<dbReference type="SUPFAM" id="SSF54001">
    <property type="entry name" value="Cysteine proteinases"/>
    <property type="match status" value="1"/>
</dbReference>
<gene>
    <name evidence="2" type="ORF">KK078_13505</name>
</gene>
<feature type="domain" description="Peptidase C1A papain C-terminal" evidence="1">
    <location>
        <begin position="51"/>
        <end position="280"/>
    </location>
</feature>
<dbReference type="Pfam" id="PF00112">
    <property type="entry name" value="Peptidase_C1"/>
    <property type="match status" value="1"/>
</dbReference>
<dbReference type="AlphaFoldDB" id="A0AAP2DDV3"/>
<keyword evidence="3" id="KW-1185">Reference proteome</keyword>
<organism evidence="2 3">
    <name type="scientific">Dawidia soli</name>
    <dbReference type="NCBI Taxonomy" id="2782352"/>
    <lineage>
        <taxon>Bacteria</taxon>
        <taxon>Pseudomonadati</taxon>
        <taxon>Bacteroidota</taxon>
        <taxon>Cytophagia</taxon>
        <taxon>Cytophagales</taxon>
        <taxon>Chryseotaleaceae</taxon>
        <taxon>Dawidia</taxon>
    </lineage>
</organism>
<evidence type="ECO:0000313" key="3">
    <source>
        <dbReference type="Proteomes" id="UP001319180"/>
    </source>
</evidence>
<dbReference type="RefSeq" id="WP_254090813.1">
    <property type="nucleotide sequence ID" value="NZ_JAHESC010000018.1"/>
</dbReference>
<dbReference type="EMBL" id="JAHESC010000018">
    <property type="protein sequence ID" value="MBT1687582.1"/>
    <property type="molecule type" value="Genomic_DNA"/>
</dbReference>
<dbReference type="GO" id="GO:0008234">
    <property type="term" value="F:cysteine-type peptidase activity"/>
    <property type="evidence" value="ECO:0007669"/>
    <property type="project" value="InterPro"/>
</dbReference>
<accession>A0AAP2DDV3</accession>
<protein>
    <submittedName>
        <fullName evidence="2">C1 family peptidase</fullName>
    </submittedName>
</protein>